<proteinExistence type="predicted"/>
<keyword evidence="3" id="KW-1185">Reference proteome</keyword>
<feature type="region of interest" description="Disordered" evidence="1">
    <location>
        <begin position="1"/>
        <end position="84"/>
    </location>
</feature>
<feature type="compositionally biased region" description="Basic and acidic residues" evidence="1">
    <location>
        <begin position="59"/>
        <end position="81"/>
    </location>
</feature>
<reference evidence="2 3" key="1">
    <citation type="submission" date="2024-02" db="EMBL/GenBank/DDBJ databases">
        <authorList>
            <person name="Vignale AGUSTIN F."/>
            <person name="Sosa J E."/>
            <person name="Modenutti C."/>
        </authorList>
    </citation>
    <scope>NUCLEOTIDE SEQUENCE [LARGE SCALE GENOMIC DNA]</scope>
</reference>
<name>A0ABC8TQF3_9AQUA</name>
<dbReference type="Proteomes" id="UP001642360">
    <property type="component" value="Unassembled WGS sequence"/>
</dbReference>
<evidence type="ECO:0000313" key="3">
    <source>
        <dbReference type="Proteomes" id="UP001642360"/>
    </source>
</evidence>
<organism evidence="2 3">
    <name type="scientific">Ilex paraguariensis</name>
    <name type="common">yerba mate</name>
    <dbReference type="NCBI Taxonomy" id="185542"/>
    <lineage>
        <taxon>Eukaryota</taxon>
        <taxon>Viridiplantae</taxon>
        <taxon>Streptophyta</taxon>
        <taxon>Embryophyta</taxon>
        <taxon>Tracheophyta</taxon>
        <taxon>Spermatophyta</taxon>
        <taxon>Magnoliopsida</taxon>
        <taxon>eudicotyledons</taxon>
        <taxon>Gunneridae</taxon>
        <taxon>Pentapetalae</taxon>
        <taxon>asterids</taxon>
        <taxon>campanulids</taxon>
        <taxon>Aquifoliales</taxon>
        <taxon>Aquifoliaceae</taxon>
        <taxon>Ilex</taxon>
    </lineage>
</organism>
<accession>A0ABC8TQF3</accession>
<dbReference type="EMBL" id="CAUOFW020005247">
    <property type="protein sequence ID" value="CAK9169139.1"/>
    <property type="molecule type" value="Genomic_DNA"/>
</dbReference>
<evidence type="ECO:0000256" key="1">
    <source>
        <dbReference type="SAM" id="MobiDB-lite"/>
    </source>
</evidence>
<protein>
    <submittedName>
        <fullName evidence="2">Uncharacterized protein</fullName>
    </submittedName>
</protein>
<sequence>MDSDSETGSDKTSISSLGMDSDSETGSDKTSKPLYSKGTLIPRCVSTSCLGMDSDSETGSDKASKPEPELIFTSEERETERMSGVAKKLANVTTFKAGKTIDWDGMAKR</sequence>
<dbReference type="AlphaFoldDB" id="A0ABC8TQF3"/>
<comment type="caution">
    <text evidence="2">The sequence shown here is derived from an EMBL/GenBank/DDBJ whole genome shotgun (WGS) entry which is preliminary data.</text>
</comment>
<evidence type="ECO:0000313" key="2">
    <source>
        <dbReference type="EMBL" id="CAK9169139.1"/>
    </source>
</evidence>
<gene>
    <name evidence="2" type="ORF">ILEXP_LOCUS38582</name>
</gene>